<evidence type="ECO:0000313" key="2">
    <source>
        <dbReference type="EMBL" id="MBU5484060.1"/>
    </source>
</evidence>
<feature type="transmembrane region" description="Helical" evidence="1">
    <location>
        <begin position="211"/>
        <end position="230"/>
    </location>
</feature>
<organism evidence="2 3">
    <name type="scientific">Clostridium mobile</name>
    <dbReference type="NCBI Taxonomy" id="2841512"/>
    <lineage>
        <taxon>Bacteria</taxon>
        <taxon>Bacillati</taxon>
        <taxon>Bacillota</taxon>
        <taxon>Clostridia</taxon>
        <taxon>Eubacteriales</taxon>
        <taxon>Clostridiaceae</taxon>
        <taxon>Clostridium</taxon>
    </lineage>
</organism>
<dbReference type="Proteomes" id="UP000726170">
    <property type="component" value="Unassembled WGS sequence"/>
</dbReference>
<feature type="transmembrane region" description="Helical" evidence="1">
    <location>
        <begin position="100"/>
        <end position="122"/>
    </location>
</feature>
<protein>
    <recommendedName>
        <fullName evidence="4">Fluoroquinolone transport system permease protein</fullName>
    </recommendedName>
</protein>
<gene>
    <name evidence="2" type="ORF">KQI86_06930</name>
</gene>
<sequence>MKKLIIGDIKNITRDSLLIVTVLAPIFLALFIKFFIPVVNSMLYERMEFKLSPYYNVIMGTALMLIPMIIGCMAGFILLEDKDENILSYFEITPLRKKGYLIYRLTSPIILSVFLSIFLFYFSNLIKINFIKVILIIAIASMEAPIITLILGSIAENRVEGLALSKLIGIFSVLPIIFGLVDIKYKWLLGFFPTYWIPKMLNGNLYSSLDFILYMTAAFLIHVIYIFVFGDKFIR</sequence>
<feature type="transmembrane region" description="Helical" evidence="1">
    <location>
        <begin position="56"/>
        <end position="79"/>
    </location>
</feature>
<proteinExistence type="predicted"/>
<keyword evidence="3" id="KW-1185">Reference proteome</keyword>
<feature type="transmembrane region" description="Helical" evidence="1">
    <location>
        <begin position="163"/>
        <end position="181"/>
    </location>
</feature>
<feature type="transmembrane region" description="Helical" evidence="1">
    <location>
        <begin position="128"/>
        <end position="151"/>
    </location>
</feature>
<dbReference type="RefSeq" id="WP_216438554.1">
    <property type="nucleotide sequence ID" value="NZ_JAHLQF010000002.1"/>
</dbReference>
<keyword evidence="1" id="KW-1133">Transmembrane helix</keyword>
<dbReference type="EMBL" id="JAHLQF010000002">
    <property type="protein sequence ID" value="MBU5484060.1"/>
    <property type="molecule type" value="Genomic_DNA"/>
</dbReference>
<name>A0ABS6EHX0_9CLOT</name>
<feature type="transmembrane region" description="Helical" evidence="1">
    <location>
        <begin position="16"/>
        <end position="36"/>
    </location>
</feature>
<keyword evidence="1" id="KW-0812">Transmembrane</keyword>
<evidence type="ECO:0000313" key="3">
    <source>
        <dbReference type="Proteomes" id="UP000726170"/>
    </source>
</evidence>
<reference evidence="2 3" key="1">
    <citation type="submission" date="2021-06" db="EMBL/GenBank/DDBJ databases">
        <authorList>
            <person name="Sun Q."/>
            <person name="Li D."/>
        </authorList>
    </citation>
    <scope>NUCLEOTIDE SEQUENCE [LARGE SCALE GENOMIC DNA]</scope>
    <source>
        <strain evidence="2 3">MSJ-11</strain>
    </source>
</reference>
<evidence type="ECO:0008006" key="4">
    <source>
        <dbReference type="Google" id="ProtNLM"/>
    </source>
</evidence>
<accession>A0ABS6EHX0</accession>
<evidence type="ECO:0000256" key="1">
    <source>
        <dbReference type="SAM" id="Phobius"/>
    </source>
</evidence>
<comment type="caution">
    <text evidence="2">The sequence shown here is derived from an EMBL/GenBank/DDBJ whole genome shotgun (WGS) entry which is preliminary data.</text>
</comment>
<keyword evidence="1" id="KW-0472">Membrane</keyword>